<dbReference type="AlphaFoldDB" id="E5BAY6"/>
<gene>
    <name evidence="1" type="ORF">EAIL5_4201</name>
</gene>
<protein>
    <submittedName>
        <fullName evidence="1">Uncharacterized protein</fullName>
    </submittedName>
</protein>
<keyword evidence="1" id="KW-0614">Plasmid</keyword>
<geneLocation type="plasmid" evidence="1">
    <name>pEAR4.3</name>
</geneLocation>
<sequence length="48" mass="5451">MHIVQLGANHLTGIECQAWYENTRPLTADRHRYPAGWEQESARGSDPS</sequence>
<accession>E5BAY6</accession>
<proteinExistence type="predicted"/>
<organism evidence="1">
    <name type="scientific">Erwinia amylovora ATCC BAA-2158</name>
    <dbReference type="NCBI Taxonomy" id="889211"/>
    <lineage>
        <taxon>Bacteria</taxon>
        <taxon>Pseudomonadati</taxon>
        <taxon>Pseudomonadota</taxon>
        <taxon>Gammaproteobacteria</taxon>
        <taxon>Enterobacterales</taxon>
        <taxon>Erwiniaceae</taxon>
        <taxon>Erwinia</taxon>
    </lineage>
</organism>
<name>E5BAY6_ERWAM</name>
<reference evidence="1" key="1">
    <citation type="journal article" date="2011" name="J. Bacteriol.">
        <title>Genome sequence of an Erwinia amylovora strain with pathogenicity restricted to Rubus plants.</title>
        <authorList>
            <person name="Powney R."/>
            <person name="Smits T.H."/>
            <person name="Sawbridge T."/>
            <person name="Frey B."/>
            <person name="Blom J."/>
            <person name="Frey J.E."/>
            <person name="Plummer K.M."/>
            <person name="Beer S.V."/>
            <person name="Luck J."/>
            <person name="Duffy B."/>
            <person name="Rodoni B."/>
        </authorList>
    </citation>
    <scope>NUCLEOTIDE SEQUENCE [LARGE SCALE GENOMIC DNA]</scope>
    <source>
        <strain evidence="1">ATCC BAA-2158</strain>
        <plasmid evidence="1">pEAR4.3</plasmid>
    </source>
</reference>
<dbReference type="EMBL" id="FR719210">
    <property type="protein sequence ID" value="CBX82648.1"/>
    <property type="molecule type" value="Genomic_DNA"/>
</dbReference>
<evidence type="ECO:0000313" key="1">
    <source>
        <dbReference type="EMBL" id="CBX82648.1"/>
    </source>
</evidence>